<evidence type="ECO:0000313" key="1">
    <source>
        <dbReference type="EMBL" id="MBB6057369.1"/>
    </source>
</evidence>
<dbReference type="AlphaFoldDB" id="A0A7W9W981"/>
<comment type="caution">
    <text evidence="1">The sequence shown here is derived from an EMBL/GenBank/DDBJ whole genome shotgun (WGS) entry which is preliminary data.</text>
</comment>
<organism evidence="1 2">
    <name type="scientific">Hymenobacter luteus</name>
    <dbReference type="NCBI Taxonomy" id="1411122"/>
    <lineage>
        <taxon>Bacteria</taxon>
        <taxon>Pseudomonadati</taxon>
        <taxon>Bacteroidota</taxon>
        <taxon>Cytophagia</taxon>
        <taxon>Cytophagales</taxon>
        <taxon>Hymenobacteraceae</taxon>
        <taxon>Hymenobacter</taxon>
    </lineage>
</organism>
<dbReference type="Proteomes" id="UP000532746">
    <property type="component" value="Unassembled WGS sequence"/>
</dbReference>
<dbReference type="EMBL" id="JACHGG010000001">
    <property type="protein sequence ID" value="MBB6057369.1"/>
    <property type="molecule type" value="Genomic_DNA"/>
</dbReference>
<sequence>MGRRARIKTKKPQLEAEAFFIIKGDLLDNSHKASIRSIGLSTGHYSP</sequence>
<name>A0A7W9W981_9BACT</name>
<accession>A0A7W9W981</accession>
<keyword evidence="2" id="KW-1185">Reference proteome</keyword>
<reference evidence="1 2" key="1">
    <citation type="submission" date="2020-08" db="EMBL/GenBank/DDBJ databases">
        <title>Genomic Encyclopedia of Type Strains, Phase IV (KMG-IV): sequencing the most valuable type-strain genomes for metagenomic binning, comparative biology and taxonomic classification.</title>
        <authorList>
            <person name="Goeker M."/>
        </authorList>
    </citation>
    <scope>NUCLEOTIDE SEQUENCE [LARGE SCALE GENOMIC DNA]</scope>
    <source>
        <strain evidence="1 2">DSM 26718</strain>
    </source>
</reference>
<gene>
    <name evidence="1" type="ORF">HNQ93_000199</name>
</gene>
<protein>
    <submittedName>
        <fullName evidence="1">Uncharacterized protein</fullName>
    </submittedName>
</protein>
<proteinExistence type="predicted"/>
<evidence type="ECO:0000313" key="2">
    <source>
        <dbReference type="Proteomes" id="UP000532746"/>
    </source>
</evidence>